<sequence>MSSAASSFRSSIRPSPAVASELAISSAALESPSAEMMAAFFCCSAFSTTNLALSASC</sequence>
<proteinExistence type="predicted"/>
<name>A6JXY5_RAT</name>
<organism evidence="1 2">
    <name type="scientific">Rattus norvegicus</name>
    <name type="common">Rat</name>
    <dbReference type="NCBI Taxonomy" id="10116"/>
    <lineage>
        <taxon>Eukaryota</taxon>
        <taxon>Metazoa</taxon>
        <taxon>Chordata</taxon>
        <taxon>Craniata</taxon>
        <taxon>Vertebrata</taxon>
        <taxon>Euteleostomi</taxon>
        <taxon>Mammalia</taxon>
        <taxon>Eutheria</taxon>
        <taxon>Euarchontoglires</taxon>
        <taxon>Glires</taxon>
        <taxon>Rodentia</taxon>
        <taxon>Myomorpha</taxon>
        <taxon>Muroidea</taxon>
        <taxon>Muridae</taxon>
        <taxon>Murinae</taxon>
        <taxon>Rattus</taxon>
    </lineage>
</organism>
<gene>
    <name evidence="1" type="ORF">rCG_39120</name>
</gene>
<dbReference type="Proteomes" id="UP000234681">
    <property type="component" value="Chromosome 19"/>
</dbReference>
<dbReference type="AlphaFoldDB" id="A6JXY5"/>
<evidence type="ECO:0000313" key="2">
    <source>
        <dbReference type="Proteomes" id="UP000234681"/>
    </source>
</evidence>
<reference evidence="2" key="1">
    <citation type="submission" date="2005-09" db="EMBL/GenBank/DDBJ databases">
        <authorList>
            <person name="Mural R.J."/>
            <person name="Li P.W."/>
            <person name="Adams M.D."/>
            <person name="Amanatides P.G."/>
            <person name="Baden-Tillson H."/>
            <person name="Barnstead M."/>
            <person name="Chin S.H."/>
            <person name="Dew I."/>
            <person name="Evans C.A."/>
            <person name="Ferriera S."/>
            <person name="Flanigan M."/>
            <person name="Fosler C."/>
            <person name="Glodek A."/>
            <person name="Gu Z."/>
            <person name="Holt R.A."/>
            <person name="Jennings D."/>
            <person name="Kraft C.L."/>
            <person name="Lu F."/>
            <person name="Nguyen T."/>
            <person name="Nusskern D.R."/>
            <person name="Pfannkoch C.M."/>
            <person name="Sitter C."/>
            <person name="Sutton G.G."/>
            <person name="Venter J.C."/>
            <person name="Wang Z."/>
            <person name="Woodage T."/>
            <person name="Zheng X.H."/>
            <person name="Zhong F."/>
        </authorList>
    </citation>
    <scope>NUCLEOTIDE SEQUENCE [LARGE SCALE GENOMIC DNA]</scope>
    <source>
        <strain>BN</strain>
        <strain evidence="2">Sprague-Dawley</strain>
    </source>
</reference>
<evidence type="ECO:0000313" key="1">
    <source>
        <dbReference type="EMBL" id="EDL87263.1"/>
    </source>
</evidence>
<protein>
    <submittedName>
        <fullName evidence="1">RCG39120</fullName>
    </submittedName>
</protein>
<dbReference type="EMBL" id="CH474006">
    <property type="protein sequence ID" value="EDL87263.1"/>
    <property type="molecule type" value="Genomic_DNA"/>
</dbReference>
<accession>A6JXY5</accession>